<name>A0A382DXT5_9ZZZZ</name>
<organism evidence="2">
    <name type="scientific">marine metagenome</name>
    <dbReference type="NCBI Taxonomy" id="408172"/>
    <lineage>
        <taxon>unclassified sequences</taxon>
        <taxon>metagenomes</taxon>
        <taxon>ecological metagenomes</taxon>
    </lineage>
</organism>
<evidence type="ECO:0000313" key="2">
    <source>
        <dbReference type="EMBL" id="SVB42367.1"/>
    </source>
</evidence>
<gene>
    <name evidence="2" type="ORF">METZ01_LOCUS195221</name>
</gene>
<proteinExistence type="predicted"/>
<dbReference type="EMBL" id="UINC01041292">
    <property type="protein sequence ID" value="SVB42367.1"/>
    <property type="molecule type" value="Genomic_DNA"/>
</dbReference>
<keyword evidence="1" id="KW-0472">Membrane</keyword>
<feature type="transmembrane region" description="Helical" evidence="1">
    <location>
        <begin position="100"/>
        <end position="117"/>
    </location>
</feature>
<feature type="non-terminal residue" evidence="2">
    <location>
        <position position="1"/>
    </location>
</feature>
<sequence length="120" mass="12882">VCRPNSKAAEPHRSLVECANDSCTEEVLLEGQPFCNEHRSQISAIEDLQCPRGCGRLSYGRTGWSDQFILMMIAAFVIGVLGLMNGGYALTMNGVTAPTFWLLFVAIAVAALAFGLNEGA</sequence>
<dbReference type="AlphaFoldDB" id="A0A382DXT5"/>
<accession>A0A382DXT5</accession>
<protein>
    <submittedName>
        <fullName evidence="2">Uncharacterized protein</fullName>
    </submittedName>
</protein>
<feature type="non-terminal residue" evidence="2">
    <location>
        <position position="120"/>
    </location>
</feature>
<evidence type="ECO:0000256" key="1">
    <source>
        <dbReference type="SAM" id="Phobius"/>
    </source>
</evidence>
<keyword evidence="1" id="KW-1133">Transmembrane helix</keyword>
<reference evidence="2" key="1">
    <citation type="submission" date="2018-05" db="EMBL/GenBank/DDBJ databases">
        <authorList>
            <person name="Lanie J.A."/>
            <person name="Ng W.-L."/>
            <person name="Kazmierczak K.M."/>
            <person name="Andrzejewski T.M."/>
            <person name="Davidsen T.M."/>
            <person name="Wayne K.J."/>
            <person name="Tettelin H."/>
            <person name="Glass J.I."/>
            <person name="Rusch D."/>
            <person name="Podicherti R."/>
            <person name="Tsui H.-C.T."/>
            <person name="Winkler M.E."/>
        </authorList>
    </citation>
    <scope>NUCLEOTIDE SEQUENCE</scope>
</reference>
<feature type="transmembrane region" description="Helical" evidence="1">
    <location>
        <begin position="68"/>
        <end position="88"/>
    </location>
</feature>
<keyword evidence="1" id="KW-0812">Transmembrane</keyword>